<keyword evidence="4" id="KW-1185">Reference proteome</keyword>
<gene>
    <name evidence="3" type="ORF">SAMN05421803_12456</name>
</gene>
<sequence length="223" mass="22040">MGQVRGNRVITGAVLGALPLLLATGCSFSFGGPGAVEAAVVAERSSEMLAEEVGQTPDDFTCADDLPAEVGAEIRCELTSGGETIGATVTVTSVEGSDVQWDVVVDDQVASDGAADDTAAEDSGAGEPAAGGQPSGGGGTTAAAVDGTVPADEVAQKSSDALAEVVGQAPEDLTCSQGLPAQVGAEIRCNLVDGGMNYGVTVTTTVVDGANVQWDIQVDDAPL</sequence>
<dbReference type="Pfam" id="PF14230">
    <property type="entry name" value="DUF4333"/>
    <property type="match status" value="2"/>
</dbReference>
<organism evidence="3 4">
    <name type="scientific">Nocardiopsis flavescens</name>
    <dbReference type="NCBI Taxonomy" id="758803"/>
    <lineage>
        <taxon>Bacteria</taxon>
        <taxon>Bacillati</taxon>
        <taxon>Actinomycetota</taxon>
        <taxon>Actinomycetes</taxon>
        <taxon>Streptosporangiales</taxon>
        <taxon>Nocardiopsidaceae</taxon>
        <taxon>Nocardiopsis</taxon>
    </lineage>
</organism>
<feature type="domain" description="DUF4333" evidence="2">
    <location>
        <begin position="144"/>
        <end position="209"/>
    </location>
</feature>
<accession>A0A1M6TQJ1</accession>
<dbReference type="Proteomes" id="UP000184452">
    <property type="component" value="Unassembled WGS sequence"/>
</dbReference>
<evidence type="ECO:0000313" key="4">
    <source>
        <dbReference type="Proteomes" id="UP000184452"/>
    </source>
</evidence>
<name>A0A1M6TQJ1_9ACTN</name>
<dbReference type="STRING" id="758803.SAMN05421803_12456"/>
<dbReference type="EMBL" id="FQZK01000024">
    <property type="protein sequence ID" value="SHK59180.1"/>
    <property type="molecule type" value="Genomic_DNA"/>
</dbReference>
<proteinExistence type="predicted"/>
<dbReference type="RefSeq" id="WP_073383167.1">
    <property type="nucleotide sequence ID" value="NZ_FQZK01000024.1"/>
</dbReference>
<evidence type="ECO:0000256" key="1">
    <source>
        <dbReference type="SAM" id="MobiDB-lite"/>
    </source>
</evidence>
<feature type="region of interest" description="Disordered" evidence="1">
    <location>
        <begin position="113"/>
        <end position="141"/>
    </location>
</feature>
<dbReference type="PROSITE" id="PS51257">
    <property type="entry name" value="PROKAR_LIPOPROTEIN"/>
    <property type="match status" value="1"/>
</dbReference>
<dbReference type="OrthoDB" id="3568721at2"/>
<dbReference type="InterPro" id="IPR025637">
    <property type="entry name" value="DUF4333"/>
</dbReference>
<dbReference type="AlphaFoldDB" id="A0A1M6TQJ1"/>
<protein>
    <recommendedName>
        <fullName evidence="2">DUF4333 domain-containing protein</fullName>
    </recommendedName>
</protein>
<evidence type="ECO:0000259" key="2">
    <source>
        <dbReference type="Pfam" id="PF14230"/>
    </source>
</evidence>
<feature type="domain" description="DUF4333" evidence="2">
    <location>
        <begin position="22"/>
        <end position="96"/>
    </location>
</feature>
<evidence type="ECO:0000313" key="3">
    <source>
        <dbReference type="EMBL" id="SHK59180.1"/>
    </source>
</evidence>
<reference evidence="3 4" key="1">
    <citation type="submission" date="2016-11" db="EMBL/GenBank/DDBJ databases">
        <authorList>
            <person name="Jaros S."/>
            <person name="Januszkiewicz K."/>
            <person name="Wedrychowicz H."/>
        </authorList>
    </citation>
    <scope>NUCLEOTIDE SEQUENCE [LARGE SCALE GENOMIC DNA]</scope>
    <source>
        <strain evidence="3 4">CGMCC 4.5723</strain>
    </source>
</reference>